<dbReference type="AlphaFoldDB" id="A0A485A5L0"/>
<protein>
    <submittedName>
        <fullName evidence="2">Uncharacterized protein</fullName>
    </submittedName>
</protein>
<dbReference type="Proteomes" id="UP000345637">
    <property type="component" value="Unassembled WGS sequence"/>
</dbReference>
<accession>A0A485A5L0</accession>
<sequence>MKRKILTIVLLFIVSPLAISEDLVPGLTQEQSSEMKAIINKINQKGLKPTDSNIYNICYASSLIMINAAKDAASGTYDGDRGIGEILLIPHDEYRDMVKELIKSDAVFGINENPDNFDRNFQMKCRASPDIYIKKYKKIFRRELNESDKNNQW</sequence>
<evidence type="ECO:0000256" key="1">
    <source>
        <dbReference type="SAM" id="SignalP"/>
    </source>
</evidence>
<evidence type="ECO:0000313" key="2">
    <source>
        <dbReference type="EMBL" id="VFS56182.1"/>
    </source>
</evidence>
<dbReference type="EMBL" id="CAADJE010000002">
    <property type="protein sequence ID" value="VFS56182.1"/>
    <property type="molecule type" value="Genomic_DNA"/>
</dbReference>
<organism evidence="2 3">
    <name type="scientific">Raoultella planticola</name>
    <name type="common">Klebsiella planticola</name>
    <dbReference type="NCBI Taxonomy" id="575"/>
    <lineage>
        <taxon>Bacteria</taxon>
        <taxon>Pseudomonadati</taxon>
        <taxon>Pseudomonadota</taxon>
        <taxon>Gammaproteobacteria</taxon>
        <taxon>Enterobacterales</taxon>
        <taxon>Enterobacteriaceae</taxon>
        <taxon>Klebsiella/Raoultella group</taxon>
        <taxon>Raoultella</taxon>
    </lineage>
</organism>
<evidence type="ECO:0000313" key="3">
    <source>
        <dbReference type="Proteomes" id="UP000345637"/>
    </source>
</evidence>
<gene>
    <name evidence="2" type="ORF">NCTC12998_00302</name>
</gene>
<keyword evidence="1" id="KW-0732">Signal</keyword>
<feature type="signal peptide" evidence="1">
    <location>
        <begin position="1"/>
        <end position="20"/>
    </location>
</feature>
<feature type="chain" id="PRO_5019773401" evidence="1">
    <location>
        <begin position="21"/>
        <end position="153"/>
    </location>
</feature>
<proteinExistence type="predicted"/>
<name>A0A485A5L0_RAOPL</name>
<reference evidence="2 3" key="1">
    <citation type="submission" date="2019-03" db="EMBL/GenBank/DDBJ databases">
        <authorList>
            <consortium name="Pathogen Informatics"/>
        </authorList>
    </citation>
    <scope>NUCLEOTIDE SEQUENCE [LARGE SCALE GENOMIC DNA]</scope>
    <source>
        <strain evidence="2 3">NCTC12998</strain>
    </source>
</reference>